<feature type="transmembrane region" description="Helical" evidence="7">
    <location>
        <begin position="67"/>
        <end position="86"/>
    </location>
</feature>
<evidence type="ECO:0000256" key="4">
    <source>
        <dbReference type="ARBA" id="ARBA00022692"/>
    </source>
</evidence>
<keyword evidence="3" id="KW-1003">Cell membrane</keyword>
<comment type="subcellular location">
    <subcellularLocation>
        <location evidence="1 7">Cell membrane</location>
        <topology evidence="1 7">Multi-pass membrane protein</topology>
    </subcellularLocation>
</comment>
<feature type="transmembrane region" description="Helical" evidence="7">
    <location>
        <begin position="140"/>
        <end position="164"/>
    </location>
</feature>
<dbReference type="EMBL" id="FNPV01000008">
    <property type="protein sequence ID" value="SDZ07343.1"/>
    <property type="molecule type" value="Genomic_DNA"/>
</dbReference>
<keyword evidence="10" id="KW-1185">Reference proteome</keyword>
<keyword evidence="2 7" id="KW-0813">Transport</keyword>
<dbReference type="GO" id="GO:0055085">
    <property type="term" value="P:transmembrane transport"/>
    <property type="evidence" value="ECO:0007669"/>
    <property type="project" value="InterPro"/>
</dbReference>
<gene>
    <name evidence="9" type="ORF">SAMN05192546_10821</name>
</gene>
<name>A0A1H3Q283_9FIRM</name>
<keyword evidence="6 7" id="KW-0472">Membrane</keyword>
<evidence type="ECO:0000256" key="2">
    <source>
        <dbReference type="ARBA" id="ARBA00022448"/>
    </source>
</evidence>
<dbReference type="SUPFAM" id="SSF161098">
    <property type="entry name" value="MetI-like"/>
    <property type="match status" value="1"/>
</dbReference>
<sequence>MKLRTVRPLILPVLFLVGWQLLAVRMDNMVVLPPVERVGGILLNPTEPLISLGSLANNVFTSLSRVLIGYFLAAFIAVPVGILMGYKPRCHDLFSNFFGIFRPIPPLAWVPLVLAWFGITSLANYMPVQSGFLYLHFRKIQISMVFIIFLGAFFPMLTSTVYGVQSVPKTLVESAKTLGAKEKDLILKVIIPAAAPSIINGMRTAMGVAWMCLVAAEMLPGSVAGVGYMISHAYSLARTDIVIAGMIAIGMVGALLDYLFRSIERYKFRWLYRSGS</sequence>
<keyword evidence="4 7" id="KW-0812">Transmembrane</keyword>
<evidence type="ECO:0000313" key="9">
    <source>
        <dbReference type="EMBL" id="SDZ07343.1"/>
    </source>
</evidence>
<dbReference type="AlphaFoldDB" id="A0A1H3Q283"/>
<feature type="domain" description="ABC transmembrane type-1" evidence="8">
    <location>
        <begin position="59"/>
        <end position="260"/>
    </location>
</feature>
<dbReference type="InterPro" id="IPR035906">
    <property type="entry name" value="MetI-like_sf"/>
</dbReference>
<comment type="similarity">
    <text evidence="7">Belongs to the binding-protein-dependent transport system permease family.</text>
</comment>
<feature type="transmembrane region" description="Helical" evidence="7">
    <location>
        <begin position="107"/>
        <end position="128"/>
    </location>
</feature>
<dbReference type="Pfam" id="PF00528">
    <property type="entry name" value="BPD_transp_1"/>
    <property type="match status" value="1"/>
</dbReference>
<dbReference type="OrthoDB" id="9796361at2"/>
<organism evidence="9 10">
    <name type="scientific">Tindallia californiensis</name>
    <dbReference type="NCBI Taxonomy" id="159292"/>
    <lineage>
        <taxon>Bacteria</taxon>
        <taxon>Bacillati</taxon>
        <taxon>Bacillota</taxon>
        <taxon>Clostridia</taxon>
        <taxon>Peptostreptococcales</taxon>
        <taxon>Tindalliaceae</taxon>
        <taxon>Tindallia</taxon>
    </lineage>
</organism>
<accession>A0A1H3Q283</accession>
<dbReference type="Proteomes" id="UP000199230">
    <property type="component" value="Unassembled WGS sequence"/>
</dbReference>
<keyword evidence="5 7" id="KW-1133">Transmembrane helix</keyword>
<evidence type="ECO:0000256" key="7">
    <source>
        <dbReference type="RuleBase" id="RU363032"/>
    </source>
</evidence>
<dbReference type="PANTHER" id="PTHR30151">
    <property type="entry name" value="ALKANE SULFONATE ABC TRANSPORTER-RELATED, MEMBRANE SUBUNIT"/>
    <property type="match status" value="1"/>
</dbReference>
<dbReference type="PROSITE" id="PS50928">
    <property type="entry name" value="ABC_TM1"/>
    <property type="match status" value="1"/>
</dbReference>
<evidence type="ECO:0000256" key="3">
    <source>
        <dbReference type="ARBA" id="ARBA00022475"/>
    </source>
</evidence>
<evidence type="ECO:0000256" key="1">
    <source>
        <dbReference type="ARBA" id="ARBA00004651"/>
    </source>
</evidence>
<proteinExistence type="inferred from homology"/>
<evidence type="ECO:0000313" key="10">
    <source>
        <dbReference type="Proteomes" id="UP000199230"/>
    </source>
</evidence>
<feature type="transmembrane region" description="Helical" evidence="7">
    <location>
        <begin position="241"/>
        <end position="260"/>
    </location>
</feature>
<dbReference type="InterPro" id="IPR000515">
    <property type="entry name" value="MetI-like"/>
</dbReference>
<evidence type="ECO:0000259" key="8">
    <source>
        <dbReference type="PROSITE" id="PS50928"/>
    </source>
</evidence>
<reference evidence="9 10" key="1">
    <citation type="submission" date="2016-10" db="EMBL/GenBank/DDBJ databases">
        <authorList>
            <person name="de Groot N.N."/>
        </authorList>
    </citation>
    <scope>NUCLEOTIDE SEQUENCE [LARGE SCALE GENOMIC DNA]</scope>
    <source>
        <strain evidence="9 10">APO</strain>
    </source>
</reference>
<evidence type="ECO:0000256" key="5">
    <source>
        <dbReference type="ARBA" id="ARBA00022989"/>
    </source>
</evidence>
<dbReference type="RefSeq" id="WP_093314485.1">
    <property type="nucleotide sequence ID" value="NZ_FNPV01000008.1"/>
</dbReference>
<dbReference type="STRING" id="159292.SAMN05192546_10821"/>
<dbReference type="Gene3D" id="1.10.3720.10">
    <property type="entry name" value="MetI-like"/>
    <property type="match status" value="1"/>
</dbReference>
<feature type="transmembrane region" description="Helical" evidence="7">
    <location>
        <begin position="208"/>
        <end position="229"/>
    </location>
</feature>
<evidence type="ECO:0000256" key="6">
    <source>
        <dbReference type="ARBA" id="ARBA00023136"/>
    </source>
</evidence>
<dbReference type="CDD" id="cd06261">
    <property type="entry name" value="TM_PBP2"/>
    <property type="match status" value="1"/>
</dbReference>
<dbReference type="GO" id="GO:0005886">
    <property type="term" value="C:plasma membrane"/>
    <property type="evidence" value="ECO:0007669"/>
    <property type="project" value="UniProtKB-SubCell"/>
</dbReference>
<dbReference type="PANTHER" id="PTHR30151:SF0">
    <property type="entry name" value="ABC TRANSPORTER PERMEASE PROTEIN MJ0413-RELATED"/>
    <property type="match status" value="1"/>
</dbReference>
<protein>
    <submittedName>
        <fullName evidence="9">NitT/TauT family transport system permease protein</fullName>
    </submittedName>
</protein>